<keyword evidence="3" id="KW-1185">Reference proteome</keyword>
<feature type="region of interest" description="Disordered" evidence="1">
    <location>
        <begin position="319"/>
        <end position="375"/>
    </location>
</feature>
<sequence>MASQTCLVGAHLVDVSSSACTNSSGIAVPSESGNGKENQPPGSPTASEFSPSDLETPNNRPVPPPRGRKCGAEEAGYNWNPFQKQLRTDPLVGHGRHFGRTVRTFCRVQTLISNGLSTTMHLELERITEAELSRRLEERLNTSSEQDMLYVGSMIMKGIGSARSDDTKSLKSAVVDWITPPNQYLNPPLQRNAYKHVFTSPSSVYATNNGASKATRSSNARIHGMTQVTIPSIAYIATQVRFALSSSTTFSRTDLVTDSEFFYDLIIDLLEDPDEEIEVAQLLRWWNQQIFPVQVKDSRSVHGDSVIAKIKERRALINRGAWPPPRSMPPRLSGRRGLCQDAQDSEARSEDSQPAILEEEVDPTNLVNPRRIESD</sequence>
<accession>A0A4Y7TB64</accession>
<name>A0A4Y7TB64_COPMI</name>
<comment type="caution">
    <text evidence="2">The sequence shown here is derived from an EMBL/GenBank/DDBJ whole genome shotgun (WGS) entry which is preliminary data.</text>
</comment>
<feature type="region of interest" description="Disordered" evidence="1">
    <location>
        <begin position="26"/>
        <end position="74"/>
    </location>
</feature>
<dbReference type="Pfam" id="PF20414">
    <property type="entry name" value="DUF6698"/>
    <property type="match status" value="1"/>
</dbReference>
<dbReference type="EMBL" id="QPFP01000021">
    <property type="protein sequence ID" value="TEB30832.1"/>
    <property type="molecule type" value="Genomic_DNA"/>
</dbReference>
<proteinExistence type="predicted"/>
<evidence type="ECO:0000256" key="1">
    <source>
        <dbReference type="SAM" id="MobiDB-lite"/>
    </source>
</evidence>
<reference evidence="2 3" key="1">
    <citation type="journal article" date="2019" name="Nat. Ecol. Evol.">
        <title>Megaphylogeny resolves global patterns of mushroom evolution.</title>
        <authorList>
            <person name="Varga T."/>
            <person name="Krizsan K."/>
            <person name="Foldi C."/>
            <person name="Dima B."/>
            <person name="Sanchez-Garcia M."/>
            <person name="Sanchez-Ramirez S."/>
            <person name="Szollosi G.J."/>
            <person name="Szarkandi J.G."/>
            <person name="Papp V."/>
            <person name="Albert L."/>
            <person name="Andreopoulos W."/>
            <person name="Angelini C."/>
            <person name="Antonin V."/>
            <person name="Barry K.W."/>
            <person name="Bougher N.L."/>
            <person name="Buchanan P."/>
            <person name="Buyck B."/>
            <person name="Bense V."/>
            <person name="Catcheside P."/>
            <person name="Chovatia M."/>
            <person name="Cooper J."/>
            <person name="Damon W."/>
            <person name="Desjardin D."/>
            <person name="Finy P."/>
            <person name="Geml J."/>
            <person name="Haridas S."/>
            <person name="Hughes K."/>
            <person name="Justo A."/>
            <person name="Karasinski D."/>
            <person name="Kautmanova I."/>
            <person name="Kiss B."/>
            <person name="Kocsube S."/>
            <person name="Kotiranta H."/>
            <person name="LaButti K.M."/>
            <person name="Lechner B.E."/>
            <person name="Liimatainen K."/>
            <person name="Lipzen A."/>
            <person name="Lukacs Z."/>
            <person name="Mihaltcheva S."/>
            <person name="Morgado L.N."/>
            <person name="Niskanen T."/>
            <person name="Noordeloos M.E."/>
            <person name="Ohm R.A."/>
            <person name="Ortiz-Santana B."/>
            <person name="Ovrebo C."/>
            <person name="Racz N."/>
            <person name="Riley R."/>
            <person name="Savchenko A."/>
            <person name="Shiryaev A."/>
            <person name="Soop K."/>
            <person name="Spirin V."/>
            <person name="Szebenyi C."/>
            <person name="Tomsovsky M."/>
            <person name="Tulloss R.E."/>
            <person name="Uehling J."/>
            <person name="Grigoriev I.V."/>
            <person name="Vagvolgyi C."/>
            <person name="Papp T."/>
            <person name="Martin F.M."/>
            <person name="Miettinen O."/>
            <person name="Hibbett D.S."/>
            <person name="Nagy L.G."/>
        </authorList>
    </citation>
    <scope>NUCLEOTIDE SEQUENCE [LARGE SCALE GENOMIC DNA]</scope>
    <source>
        <strain evidence="2 3">FP101781</strain>
    </source>
</reference>
<dbReference type="OrthoDB" id="3160134at2759"/>
<protein>
    <submittedName>
        <fullName evidence="2">Uncharacterized protein</fullName>
    </submittedName>
</protein>
<feature type="compositionally biased region" description="Polar residues" evidence="1">
    <location>
        <begin position="26"/>
        <end position="37"/>
    </location>
</feature>
<evidence type="ECO:0000313" key="3">
    <source>
        <dbReference type="Proteomes" id="UP000298030"/>
    </source>
</evidence>
<evidence type="ECO:0000313" key="2">
    <source>
        <dbReference type="EMBL" id="TEB30832.1"/>
    </source>
</evidence>
<dbReference type="InterPro" id="IPR046521">
    <property type="entry name" value="DUF6698"/>
</dbReference>
<organism evidence="2 3">
    <name type="scientific">Coprinellus micaceus</name>
    <name type="common">Glistening ink-cap mushroom</name>
    <name type="synonym">Coprinus micaceus</name>
    <dbReference type="NCBI Taxonomy" id="71717"/>
    <lineage>
        <taxon>Eukaryota</taxon>
        <taxon>Fungi</taxon>
        <taxon>Dikarya</taxon>
        <taxon>Basidiomycota</taxon>
        <taxon>Agaricomycotina</taxon>
        <taxon>Agaricomycetes</taxon>
        <taxon>Agaricomycetidae</taxon>
        <taxon>Agaricales</taxon>
        <taxon>Agaricineae</taxon>
        <taxon>Psathyrellaceae</taxon>
        <taxon>Coprinellus</taxon>
    </lineage>
</organism>
<dbReference type="AlphaFoldDB" id="A0A4Y7TB64"/>
<gene>
    <name evidence="2" type="ORF">FA13DRAFT_1791985</name>
</gene>
<feature type="compositionally biased region" description="Polar residues" evidence="1">
    <location>
        <begin position="44"/>
        <end position="56"/>
    </location>
</feature>
<dbReference type="Proteomes" id="UP000298030">
    <property type="component" value="Unassembled WGS sequence"/>
</dbReference>